<dbReference type="AlphaFoldDB" id="A0A2T5BSW3"/>
<gene>
    <name evidence="3" type="ORF">C8N32_10650</name>
</gene>
<protein>
    <submittedName>
        <fullName evidence="3">Cell division and transport-associated protein TolA</fullName>
    </submittedName>
</protein>
<keyword evidence="2" id="KW-0812">Transmembrane</keyword>
<evidence type="ECO:0000313" key="4">
    <source>
        <dbReference type="Proteomes" id="UP000243859"/>
    </source>
</evidence>
<feature type="compositionally biased region" description="Pro residues" evidence="1">
    <location>
        <begin position="124"/>
        <end position="136"/>
    </location>
</feature>
<name>A0A2T5BSW3_9RHOB</name>
<accession>A0A2T5BSW3</accession>
<evidence type="ECO:0000256" key="2">
    <source>
        <dbReference type="SAM" id="Phobius"/>
    </source>
</evidence>
<reference evidence="3 4" key="1">
    <citation type="submission" date="2018-04" db="EMBL/GenBank/DDBJ databases">
        <title>Genomic Encyclopedia of Archaeal and Bacterial Type Strains, Phase II (KMG-II): from individual species to whole genera.</title>
        <authorList>
            <person name="Goeker M."/>
        </authorList>
    </citation>
    <scope>NUCLEOTIDE SEQUENCE [LARGE SCALE GENOMIC DNA]</scope>
    <source>
        <strain evidence="3 4">DSM 18064</strain>
    </source>
</reference>
<keyword evidence="4" id="KW-1185">Reference proteome</keyword>
<evidence type="ECO:0000256" key="1">
    <source>
        <dbReference type="SAM" id="MobiDB-lite"/>
    </source>
</evidence>
<evidence type="ECO:0000313" key="3">
    <source>
        <dbReference type="EMBL" id="PTN02478.1"/>
    </source>
</evidence>
<feature type="compositionally biased region" description="Pro residues" evidence="1">
    <location>
        <begin position="143"/>
        <end position="161"/>
    </location>
</feature>
<dbReference type="RefSeq" id="WP_170106747.1">
    <property type="nucleotide sequence ID" value="NZ_NHSI01000015.1"/>
</dbReference>
<feature type="compositionally biased region" description="Pro residues" evidence="1">
    <location>
        <begin position="64"/>
        <end position="84"/>
    </location>
</feature>
<keyword evidence="2" id="KW-0472">Membrane</keyword>
<feature type="region of interest" description="Disordered" evidence="1">
    <location>
        <begin position="55"/>
        <end position="241"/>
    </location>
</feature>
<comment type="caution">
    <text evidence="3">The sequence shown here is derived from an EMBL/GenBank/DDBJ whole genome shotgun (WGS) entry which is preliminary data.</text>
</comment>
<keyword evidence="3" id="KW-0132">Cell division</keyword>
<dbReference type="Gene3D" id="3.30.1150.10">
    <property type="match status" value="1"/>
</dbReference>
<dbReference type="GO" id="GO:0051301">
    <property type="term" value="P:cell division"/>
    <property type="evidence" value="ECO:0007669"/>
    <property type="project" value="UniProtKB-KW"/>
</dbReference>
<dbReference type="EMBL" id="QAAA01000006">
    <property type="protein sequence ID" value="PTN02478.1"/>
    <property type="molecule type" value="Genomic_DNA"/>
</dbReference>
<keyword evidence="2" id="KW-1133">Transmembrane helix</keyword>
<dbReference type="Proteomes" id="UP000243859">
    <property type="component" value="Unassembled WGS sequence"/>
</dbReference>
<feature type="transmembrane region" description="Helical" evidence="2">
    <location>
        <begin position="6"/>
        <end position="25"/>
    </location>
</feature>
<organism evidence="3 4">
    <name type="scientific">Rhodovulum imhoffii</name>
    <dbReference type="NCBI Taxonomy" id="365340"/>
    <lineage>
        <taxon>Bacteria</taxon>
        <taxon>Pseudomonadati</taxon>
        <taxon>Pseudomonadota</taxon>
        <taxon>Alphaproteobacteria</taxon>
        <taxon>Rhodobacterales</taxon>
        <taxon>Paracoccaceae</taxon>
        <taxon>Rhodovulum</taxon>
    </lineage>
</organism>
<sequence length="380" mass="38770">MKTGTYISGIGHGGIVLWVLLAGLFTARAPAPLEVADVTLLSGAEFAALSPAAAPRAAQEIEAPGPPAPADPARPPASGTPPATPSETPLVSPPAETSPPDPVPDMAALSPVPPTQVEDAVPEVVPPDPRAEPVPEPGEAAPRPAPRVAPDPAPPVPPEATPDPDRQSATAPVVQPEAQPETPDTTAPQEAASRIVTEAEETPQPGLAPPSSRRPKSRPVRVAAVSPAQTPPAPAAPDAAGAQEALADAVAAAVAEALTDPGGTGGAGLAASGPPLTRGEQDALRVAVSRCWNVGALSTEALRTKVVVAVRLDETGRPLAETIRKVSHSGGSEAVARQTYETARRAILRCGVDGFDLPPEKYSQWRDIEMTFNPENMGIR</sequence>
<proteinExistence type="predicted"/>
<keyword evidence="3" id="KW-0131">Cell cycle</keyword>